<accession>A0ABR9KYP1</accession>
<evidence type="ECO:0000313" key="2">
    <source>
        <dbReference type="EMBL" id="MBE1573485.1"/>
    </source>
</evidence>
<dbReference type="Proteomes" id="UP000656548">
    <property type="component" value="Unassembled WGS sequence"/>
</dbReference>
<dbReference type="PROSITE" id="PS51257">
    <property type="entry name" value="PROKAR_LIPOPROTEIN"/>
    <property type="match status" value="1"/>
</dbReference>
<comment type="caution">
    <text evidence="2">The sequence shown here is derived from an EMBL/GenBank/DDBJ whole genome shotgun (WGS) entry which is preliminary data.</text>
</comment>
<evidence type="ECO:0008006" key="4">
    <source>
        <dbReference type="Google" id="ProtNLM"/>
    </source>
</evidence>
<feature type="signal peptide" evidence="1">
    <location>
        <begin position="1"/>
        <end position="27"/>
    </location>
</feature>
<evidence type="ECO:0000256" key="1">
    <source>
        <dbReference type="SAM" id="SignalP"/>
    </source>
</evidence>
<dbReference type="EMBL" id="JADBEJ010000001">
    <property type="protein sequence ID" value="MBE1573485.1"/>
    <property type="molecule type" value="Genomic_DNA"/>
</dbReference>
<gene>
    <name evidence="2" type="ORF">H4W30_000514</name>
</gene>
<sequence length="181" mass="19223">MRRLATTLLISAGILAGCSAPAPTATAGAEALGTRLTTMDDLVDWIDETAGDCAAVSRREIGELRTFVGPDIAARFQPHVAEWATCRVSPEFPVVGLILFDGDEQRRFQESWHAAMRAGEIADGPTFAFGNGFAVSAGFLGVGKLGLYYFRCGNVDPRVHQVPSGVAGCVFANPEHGHGHH</sequence>
<keyword evidence="1" id="KW-0732">Signal</keyword>
<reference evidence="2 3" key="1">
    <citation type="submission" date="2020-10" db="EMBL/GenBank/DDBJ databases">
        <title>Sequencing the genomes of 1000 actinobacteria strains.</title>
        <authorList>
            <person name="Klenk H.-P."/>
        </authorList>
    </citation>
    <scope>NUCLEOTIDE SEQUENCE [LARGE SCALE GENOMIC DNA]</scope>
    <source>
        <strain evidence="2 3">DSM 46661</strain>
    </source>
</reference>
<dbReference type="RefSeq" id="WP_192741290.1">
    <property type="nucleotide sequence ID" value="NZ_JADBEJ010000001.1"/>
</dbReference>
<keyword evidence="3" id="KW-1185">Reference proteome</keyword>
<organism evidence="2 3">
    <name type="scientific">Amycolatopsis roodepoortensis</name>
    <dbReference type="NCBI Taxonomy" id="700274"/>
    <lineage>
        <taxon>Bacteria</taxon>
        <taxon>Bacillati</taxon>
        <taxon>Actinomycetota</taxon>
        <taxon>Actinomycetes</taxon>
        <taxon>Pseudonocardiales</taxon>
        <taxon>Pseudonocardiaceae</taxon>
        <taxon>Amycolatopsis</taxon>
    </lineage>
</organism>
<feature type="chain" id="PRO_5047288864" description="Lipoprotein" evidence="1">
    <location>
        <begin position="28"/>
        <end position="181"/>
    </location>
</feature>
<protein>
    <recommendedName>
        <fullName evidence="4">Lipoprotein</fullName>
    </recommendedName>
</protein>
<name>A0ABR9KYP1_9PSEU</name>
<proteinExistence type="predicted"/>
<evidence type="ECO:0000313" key="3">
    <source>
        <dbReference type="Proteomes" id="UP000656548"/>
    </source>
</evidence>